<gene>
    <name evidence="2" type="ORF">DDZ44_09510</name>
</gene>
<evidence type="ECO:0000256" key="1">
    <source>
        <dbReference type="SAM" id="Phobius"/>
    </source>
</evidence>
<keyword evidence="1" id="KW-0472">Membrane</keyword>
<evidence type="ECO:0000313" key="3">
    <source>
        <dbReference type="Proteomes" id="UP000263273"/>
    </source>
</evidence>
<name>A0A354YXT3_9FIRM</name>
<dbReference type="Proteomes" id="UP000263273">
    <property type="component" value="Unassembled WGS sequence"/>
</dbReference>
<proteinExistence type="predicted"/>
<protein>
    <submittedName>
        <fullName evidence="2">Uncharacterized protein</fullName>
    </submittedName>
</protein>
<dbReference type="STRING" id="378794.GCA_001570625_02853"/>
<comment type="caution">
    <text evidence="2">The sequence shown here is derived from an EMBL/GenBank/DDBJ whole genome shotgun (WGS) entry which is preliminary data.</text>
</comment>
<sequence>MKIESVFKDNLDDAAPSLKFTTVWQQHQKTGKNRFSFKKMVAVPVAALVSLVVLLMVGFSFAAIKDKTDYPFVNDTSVIGLWESVDLLDQPGQFVPGKNHSEDPLFLKQLVFYKDGGMLMAVNKGNAKLSPTQYTWTKGMVLDKQAKTNSKYDIKEINGTTYMFFEWKCGDYTYFHMEPPYFVLKKVNDKDYSDYQMTAKSDKIDYPFVNDPQLLGSWKSVDFVPAIEEFKPGTKLTPGELFLTRFDIAENGKIGGMTSQKEIPDDLLTWTKGLIIEKKGKVASKYEIKEIDGDTYLFYEWKNGNYIYSGMQPDYYVLKKVK</sequence>
<reference evidence="2 3" key="1">
    <citation type="journal article" date="2018" name="Nat. Biotechnol.">
        <title>A standardized bacterial taxonomy based on genome phylogeny substantially revises the tree of life.</title>
        <authorList>
            <person name="Parks D.H."/>
            <person name="Chuvochina M."/>
            <person name="Waite D.W."/>
            <person name="Rinke C."/>
            <person name="Skarshewski A."/>
            <person name="Chaumeil P.A."/>
            <person name="Hugenholtz P."/>
        </authorList>
    </citation>
    <scope>NUCLEOTIDE SEQUENCE [LARGE SCALE GENOMIC DNA]</scope>
    <source>
        <strain evidence="2">UBA10948</strain>
    </source>
</reference>
<keyword evidence="1" id="KW-0812">Transmembrane</keyword>
<feature type="transmembrane region" description="Helical" evidence="1">
    <location>
        <begin position="41"/>
        <end position="64"/>
    </location>
</feature>
<accession>A0A354YXT3</accession>
<evidence type="ECO:0000313" key="2">
    <source>
        <dbReference type="EMBL" id="HBK54158.1"/>
    </source>
</evidence>
<dbReference type="AlphaFoldDB" id="A0A354YXT3"/>
<dbReference type="EMBL" id="DNZF01000210">
    <property type="protein sequence ID" value="HBK54158.1"/>
    <property type="molecule type" value="Genomic_DNA"/>
</dbReference>
<keyword evidence="1" id="KW-1133">Transmembrane helix</keyword>
<organism evidence="2 3">
    <name type="scientific">Syntrophomonas wolfei</name>
    <dbReference type="NCBI Taxonomy" id="863"/>
    <lineage>
        <taxon>Bacteria</taxon>
        <taxon>Bacillati</taxon>
        <taxon>Bacillota</taxon>
        <taxon>Clostridia</taxon>
        <taxon>Eubacteriales</taxon>
        <taxon>Syntrophomonadaceae</taxon>
        <taxon>Syntrophomonas</taxon>
    </lineage>
</organism>